<name>A0ABS0GJS5_9VIBR</name>
<sequence length="274" mass="29846">MLKFIIACCLVLVSIPSIATANEINVSGSTSVARLMDVLAEHFNKQHPNTFIAVHGVDSTAGIQLLKTGVAHLAMSSRYLTESEQDAGLAVYTLALDGIAVVVNIENPIKDIKKEDLYRIYQGEITNWKELGGQDKDIALVTREVSSGTRYSFETLLGLTKIVHDHMVSSIVNRALVVNSNGMVKTLVSHNPQAIGFISTGSIDDSIHSISINGVQPTPAAIANHQYPLSRPFLILHYPNKDTVATNEFLRYLSSSDAQKTIAQYGYIPAPKQE</sequence>
<dbReference type="CDD" id="cd13653">
    <property type="entry name" value="PBP2_phosphate_like_1"/>
    <property type="match status" value="1"/>
</dbReference>
<dbReference type="InterPro" id="IPR024370">
    <property type="entry name" value="PBP_domain"/>
</dbReference>
<dbReference type="PANTHER" id="PTHR30570:SF1">
    <property type="entry name" value="PHOSPHATE-BINDING PROTEIN PSTS"/>
    <property type="match status" value="1"/>
</dbReference>
<evidence type="ECO:0000259" key="3">
    <source>
        <dbReference type="Pfam" id="PF12849"/>
    </source>
</evidence>
<evidence type="ECO:0000313" key="5">
    <source>
        <dbReference type="Proteomes" id="UP000597206"/>
    </source>
</evidence>
<dbReference type="SUPFAM" id="SSF53850">
    <property type="entry name" value="Periplasmic binding protein-like II"/>
    <property type="match status" value="1"/>
</dbReference>
<dbReference type="Gene3D" id="3.40.190.10">
    <property type="entry name" value="Periplasmic binding protein-like II"/>
    <property type="match status" value="2"/>
</dbReference>
<organism evidence="4 5">
    <name type="scientific">Vibrio nitrifigilis</name>
    <dbReference type="NCBI Taxonomy" id="2789781"/>
    <lineage>
        <taxon>Bacteria</taxon>
        <taxon>Pseudomonadati</taxon>
        <taxon>Pseudomonadota</taxon>
        <taxon>Gammaproteobacteria</taxon>
        <taxon>Vibrionales</taxon>
        <taxon>Vibrionaceae</taxon>
        <taxon>Vibrio</taxon>
    </lineage>
</organism>
<feature type="signal peptide" evidence="2">
    <location>
        <begin position="1"/>
        <end position="19"/>
    </location>
</feature>
<gene>
    <name evidence="4" type="ORF">I1A42_18975</name>
</gene>
<protein>
    <submittedName>
        <fullName evidence="4">Phosphate ABC transporter substrate-binding protein</fullName>
    </submittedName>
</protein>
<keyword evidence="1 2" id="KW-0732">Signal</keyword>
<proteinExistence type="predicted"/>
<dbReference type="EMBL" id="JADPMR010000004">
    <property type="protein sequence ID" value="MBF9002560.1"/>
    <property type="molecule type" value="Genomic_DNA"/>
</dbReference>
<accession>A0ABS0GJS5</accession>
<dbReference type="InterPro" id="IPR050811">
    <property type="entry name" value="Phosphate_ABC_transporter"/>
</dbReference>
<dbReference type="Pfam" id="PF12849">
    <property type="entry name" value="PBP_like_2"/>
    <property type="match status" value="1"/>
</dbReference>
<dbReference type="RefSeq" id="WP_196124454.1">
    <property type="nucleotide sequence ID" value="NZ_JADPMR010000004.1"/>
</dbReference>
<comment type="caution">
    <text evidence="4">The sequence shown here is derived from an EMBL/GenBank/DDBJ whole genome shotgun (WGS) entry which is preliminary data.</text>
</comment>
<reference evidence="4 5" key="1">
    <citation type="submission" date="2020-11" db="EMBL/GenBank/DDBJ databases">
        <title>Vibrio nitrifigilis sp. nov., a marine nitrogen-fixing bacterium isolated from the lagoon sediment of an islet inside an atoll.</title>
        <authorList>
            <person name="Wang L.-T."/>
            <person name="Shieh W.Y."/>
        </authorList>
    </citation>
    <scope>NUCLEOTIDE SEQUENCE [LARGE SCALE GENOMIC DNA]</scope>
    <source>
        <strain evidence="4 5">NFV-1</strain>
    </source>
</reference>
<dbReference type="Proteomes" id="UP000597206">
    <property type="component" value="Unassembled WGS sequence"/>
</dbReference>
<evidence type="ECO:0000256" key="1">
    <source>
        <dbReference type="ARBA" id="ARBA00022729"/>
    </source>
</evidence>
<dbReference type="PANTHER" id="PTHR30570">
    <property type="entry name" value="PERIPLASMIC PHOSPHATE BINDING COMPONENT OF PHOSPHATE ABC TRANSPORTER"/>
    <property type="match status" value="1"/>
</dbReference>
<evidence type="ECO:0000256" key="2">
    <source>
        <dbReference type="SAM" id="SignalP"/>
    </source>
</evidence>
<keyword evidence="5" id="KW-1185">Reference proteome</keyword>
<evidence type="ECO:0000313" key="4">
    <source>
        <dbReference type="EMBL" id="MBF9002560.1"/>
    </source>
</evidence>
<feature type="chain" id="PRO_5047367173" evidence="2">
    <location>
        <begin position="20"/>
        <end position="274"/>
    </location>
</feature>
<feature type="domain" description="PBP" evidence="3">
    <location>
        <begin position="20"/>
        <end position="255"/>
    </location>
</feature>